<proteinExistence type="predicted"/>
<name>A0AC58U0I5_TOBAC</name>
<reference evidence="2" key="2">
    <citation type="submission" date="2025-08" db="UniProtKB">
        <authorList>
            <consortium name="RefSeq"/>
        </authorList>
    </citation>
    <scope>IDENTIFICATION</scope>
    <source>
        <tissue evidence="2">Leaf</tissue>
    </source>
</reference>
<sequence>MYFDGAVHRGRDGAGEVFITYQGEVLAYSFMLTQLCSNNVSEYQALILGLEMAVEIKRIQLQVFGDSQLVVDQLLGSYDVKKSELRPYHDYGKFTSKCEGPYVVQEAYSSGAYKLVDTDGMRIGHINGKLLKNYYP</sequence>
<dbReference type="Proteomes" id="UP000790787">
    <property type="component" value="Chromosome 3"/>
</dbReference>
<dbReference type="RefSeq" id="XP_075102919.1">
    <property type="nucleotide sequence ID" value="XM_075246818.1"/>
</dbReference>
<evidence type="ECO:0000313" key="2">
    <source>
        <dbReference type="RefSeq" id="XP_075102919.1"/>
    </source>
</evidence>
<gene>
    <name evidence="2" type="primary">LOC142177606</name>
</gene>
<reference evidence="1" key="1">
    <citation type="journal article" date="2014" name="Nat. Commun.">
        <title>The tobacco genome sequence and its comparison with those of tomato and potato.</title>
        <authorList>
            <person name="Sierro N."/>
            <person name="Battey J.N."/>
            <person name="Ouadi S."/>
            <person name="Bakaher N."/>
            <person name="Bovet L."/>
            <person name="Willig A."/>
            <person name="Goepfert S."/>
            <person name="Peitsch M.C."/>
            <person name="Ivanov N.V."/>
        </authorList>
    </citation>
    <scope>NUCLEOTIDE SEQUENCE [LARGE SCALE GENOMIC DNA]</scope>
</reference>
<protein>
    <submittedName>
        <fullName evidence="2">Uncharacterized protein LOC142177606</fullName>
    </submittedName>
</protein>
<keyword evidence="1" id="KW-1185">Reference proteome</keyword>
<evidence type="ECO:0000313" key="1">
    <source>
        <dbReference type="Proteomes" id="UP000790787"/>
    </source>
</evidence>
<accession>A0AC58U0I5</accession>
<organism evidence="1 2">
    <name type="scientific">Nicotiana tabacum</name>
    <name type="common">Common tobacco</name>
    <dbReference type="NCBI Taxonomy" id="4097"/>
    <lineage>
        <taxon>Eukaryota</taxon>
        <taxon>Viridiplantae</taxon>
        <taxon>Streptophyta</taxon>
        <taxon>Embryophyta</taxon>
        <taxon>Tracheophyta</taxon>
        <taxon>Spermatophyta</taxon>
        <taxon>Magnoliopsida</taxon>
        <taxon>eudicotyledons</taxon>
        <taxon>Gunneridae</taxon>
        <taxon>Pentapetalae</taxon>
        <taxon>asterids</taxon>
        <taxon>lamiids</taxon>
        <taxon>Solanales</taxon>
        <taxon>Solanaceae</taxon>
        <taxon>Nicotianoideae</taxon>
        <taxon>Nicotianeae</taxon>
        <taxon>Nicotiana</taxon>
    </lineage>
</organism>